<dbReference type="EMBL" id="RBNI01005465">
    <property type="protein sequence ID" value="RUP46684.1"/>
    <property type="molecule type" value="Genomic_DNA"/>
</dbReference>
<dbReference type="PANTHER" id="PTHR43418">
    <property type="entry name" value="MULTIFUNCTIONAL TRYPTOPHAN BIOSYNTHESIS PROTEIN-RELATED"/>
    <property type="match status" value="1"/>
</dbReference>
<name>A0A433D758_9FUNG</name>
<gene>
    <name evidence="4" type="ORF">BC936DRAFT_146644</name>
</gene>
<proteinExistence type="predicted"/>
<dbReference type="GO" id="GO:0004049">
    <property type="term" value="F:anthranilate synthase activity"/>
    <property type="evidence" value="ECO:0007669"/>
    <property type="project" value="TreeGrafter"/>
</dbReference>
<evidence type="ECO:0000313" key="5">
    <source>
        <dbReference type="Proteomes" id="UP000268093"/>
    </source>
</evidence>
<sequence length="197" mass="21122">MAIIPTMVSTPSPSRRVPSPRRLNIGRRHLKRGIFLGEQCIFEVCGGTVSYEGEILRGKISAVKHKGKDLFHVTRYHSLAGVPDTVPEEFDHRGSPIPSVSTGRPCSRCAADDGIENLQFGAPLFRSADDDAAAKAPGVPPPQRSFPPFSNSASSPPSMPNPFPVKPRTTSSRYTSHLLSSTSSPASASLPPHSSPR</sequence>
<comment type="caution">
    <text evidence="4">The sequence shown here is derived from an EMBL/GenBank/DDBJ whole genome shotgun (WGS) entry which is preliminary data.</text>
</comment>
<feature type="region of interest" description="Disordered" evidence="2">
    <location>
        <begin position="131"/>
        <end position="197"/>
    </location>
</feature>
<dbReference type="InterPro" id="IPR029062">
    <property type="entry name" value="Class_I_gatase-like"/>
</dbReference>
<evidence type="ECO:0000313" key="4">
    <source>
        <dbReference type="EMBL" id="RUP46684.1"/>
    </source>
</evidence>
<dbReference type="PANTHER" id="PTHR43418:SF4">
    <property type="entry name" value="MULTIFUNCTIONAL TRYPTOPHAN BIOSYNTHESIS PROTEIN"/>
    <property type="match status" value="1"/>
</dbReference>
<keyword evidence="5" id="KW-1185">Reference proteome</keyword>
<dbReference type="AlphaFoldDB" id="A0A433D758"/>
<organism evidence="4 5">
    <name type="scientific">Jimgerdemannia flammicorona</name>
    <dbReference type="NCBI Taxonomy" id="994334"/>
    <lineage>
        <taxon>Eukaryota</taxon>
        <taxon>Fungi</taxon>
        <taxon>Fungi incertae sedis</taxon>
        <taxon>Mucoromycota</taxon>
        <taxon>Mucoromycotina</taxon>
        <taxon>Endogonomycetes</taxon>
        <taxon>Endogonales</taxon>
        <taxon>Endogonaceae</taxon>
        <taxon>Jimgerdemannia</taxon>
    </lineage>
</organism>
<feature type="compositionally biased region" description="Low complexity" evidence="2">
    <location>
        <begin position="146"/>
        <end position="156"/>
    </location>
</feature>
<dbReference type="GO" id="GO:0005829">
    <property type="term" value="C:cytosol"/>
    <property type="evidence" value="ECO:0007669"/>
    <property type="project" value="TreeGrafter"/>
</dbReference>
<keyword evidence="1" id="KW-0315">Glutamine amidotransferase</keyword>
<evidence type="ECO:0000259" key="3">
    <source>
        <dbReference type="Pfam" id="PF00117"/>
    </source>
</evidence>
<dbReference type="Proteomes" id="UP000268093">
    <property type="component" value="Unassembled WGS sequence"/>
</dbReference>
<reference evidence="4 5" key="1">
    <citation type="journal article" date="2018" name="New Phytol.">
        <title>Phylogenomics of Endogonaceae and evolution of mycorrhizas within Mucoromycota.</title>
        <authorList>
            <person name="Chang Y."/>
            <person name="Desiro A."/>
            <person name="Na H."/>
            <person name="Sandor L."/>
            <person name="Lipzen A."/>
            <person name="Clum A."/>
            <person name="Barry K."/>
            <person name="Grigoriev I.V."/>
            <person name="Martin F.M."/>
            <person name="Stajich J.E."/>
            <person name="Smith M.E."/>
            <person name="Bonito G."/>
            <person name="Spatafora J.W."/>
        </authorList>
    </citation>
    <scope>NUCLEOTIDE SEQUENCE [LARGE SCALE GENOMIC DNA]</scope>
    <source>
        <strain evidence="4 5">GMNB39</strain>
    </source>
</reference>
<feature type="domain" description="Glutamine amidotransferase" evidence="3">
    <location>
        <begin position="33"/>
        <end position="91"/>
    </location>
</feature>
<feature type="compositionally biased region" description="Low complexity" evidence="2">
    <location>
        <begin position="168"/>
        <end position="197"/>
    </location>
</feature>
<evidence type="ECO:0000256" key="2">
    <source>
        <dbReference type="SAM" id="MobiDB-lite"/>
    </source>
</evidence>
<dbReference type="OrthoDB" id="524799at2759"/>
<dbReference type="GO" id="GO:0000162">
    <property type="term" value="P:L-tryptophan biosynthetic process"/>
    <property type="evidence" value="ECO:0007669"/>
    <property type="project" value="TreeGrafter"/>
</dbReference>
<dbReference type="Gene3D" id="3.40.50.880">
    <property type="match status" value="1"/>
</dbReference>
<dbReference type="InterPro" id="IPR050472">
    <property type="entry name" value="Anth_synth/Amidotransfase"/>
</dbReference>
<evidence type="ECO:0000256" key="1">
    <source>
        <dbReference type="ARBA" id="ARBA00022962"/>
    </source>
</evidence>
<dbReference type="InterPro" id="IPR017926">
    <property type="entry name" value="GATASE"/>
</dbReference>
<protein>
    <recommendedName>
        <fullName evidence="3">Glutamine amidotransferase domain-containing protein</fullName>
    </recommendedName>
</protein>
<accession>A0A433D758</accession>
<dbReference type="Pfam" id="PF00117">
    <property type="entry name" value="GATase"/>
    <property type="match status" value="1"/>
</dbReference>